<dbReference type="KEGG" id="edi:EDI_182640"/>
<dbReference type="Proteomes" id="UP000008076">
    <property type="component" value="Unassembled WGS sequence"/>
</dbReference>
<protein>
    <submittedName>
        <fullName evidence="1">Uncharacterized protein</fullName>
    </submittedName>
</protein>
<evidence type="ECO:0000313" key="2">
    <source>
        <dbReference type="Proteomes" id="UP000008076"/>
    </source>
</evidence>
<sequence>MKYGRFHFNLIPLNDYSRKFFPNIETFHIYNKYDERVKDGRIIASINIQTIVMNIWNYFCEYIAFKLINNQLIVHGID</sequence>
<reference evidence="2" key="1">
    <citation type="submission" date="2007-12" db="EMBL/GenBank/DDBJ databases">
        <title>Annotation of Entamoeba dispar SAW760.</title>
        <authorList>
            <person name="Lorenzi H."/>
            <person name="Inman J."/>
            <person name="Schobel S."/>
            <person name="Amedeo P."/>
            <person name="Caler E."/>
        </authorList>
    </citation>
    <scope>NUCLEOTIDE SEQUENCE [LARGE SCALE GENOMIC DNA]</scope>
    <source>
        <strain evidence="2">ATCC PRA-260 / SAW760</strain>
    </source>
</reference>
<dbReference type="EMBL" id="DS550335">
    <property type="protein sequence ID" value="EDR23367.1"/>
    <property type="molecule type" value="Genomic_DNA"/>
</dbReference>
<gene>
    <name evidence="1" type="ORF">EDI_182640</name>
</gene>
<name>B0EQ20_ENTDS</name>
<accession>B0EQ20</accession>
<dbReference type="GeneID" id="5885390"/>
<dbReference type="AlphaFoldDB" id="B0EQ20"/>
<keyword evidence="2" id="KW-1185">Reference proteome</keyword>
<dbReference type="RefSeq" id="XP_001740220.1">
    <property type="nucleotide sequence ID" value="XM_001740168.1"/>
</dbReference>
<dbReference type="OrthoDB" id="32854at2759"/>
<evidence type="ECO:0000313" key="1">
    <source>
        <dbReference type="EMBL" id="EDR23367.1"/>
    </source>
</evidence>
<dbReference type="VEuPathDB" id="AmoebaDB:EDI_182640"/>
<proteinExistence type="predicted"/>
<organism evidence="2">
    <name type="scientific">Entamoeba dispar (strain ATCC PRA-260 / SAW760)</name>
    <dbReference type="NCBI Taxonomy" id="370354"/>
    <lineage>
        <taxon>Eukaryota</taxon>
        <taxon>Amoebozoa</taxon>
        <taxon>Evosea</taxon>
        <taxon>Archamoebae</taxon>
        <taxon>Mastigamoebida</taxon>
        <taxon>Entamoebidae</taxon>
        <taxon>Entamoeba</taxon>
    </lineage>
</organism>